<keyword evidence="1" id="KW-0540">Nuclease</keyword>
<feature type="region of interest" description="Disordered" evidence="4">
    <location>
        <begin position="224"/>
        <end position="245"/>
    </location>
</feature>
<evidence type="ECO:0000256" key="4">
    <source>
        <dbReference type="SAM" id="MobiDB-lite"/>
    </source>
</evidence>
<evidence type="ECO:0000256" key="2">
    <source>
        <dbReference type="ARBA" id="ARBA00022723"/>
    </source>
</evidence>
<dbReference type="STRING" id="935791.I3EE44"/>
<dbReference type="Pfam" id="PF08772">
    <property type="entry name" value="Zn_ribbon_NOB1"/>
    <property type="match status" value="1"/>
</dbReference>
<reference evidence="7" key="1">
    <citation type="submission" date="2011-01" db="EMBL/GenBank/DDBJ databases">
        <title>The Genome Sequence of Nematocida parisii strain ERTm3.</title>
        <authorList>
            <consortium name="The Broad Institute Genome Sequencing Platform"/>
            <consortium name="The Broad Institute Genome Sequencing Center for Infectious Disease"/>
            <person name="Cuomo C."/>
            <person name="Troemel E."/>
            <person name="Young S.K."/>
            <person name="Zeng Q."/>
            <person name="Gargeya S."/>
            <person name="Fitzgerald M."/>
            <person name="Haas B."/>
            <person name="Abouelleil A."/>
            <person name="Alvarado L."/>
            <person name="Arachchi H.M."/>
            <person name="Berlin A."/>
            <person name="Chapman S.B."/>
            <person name="Gearin G."/>
            <person name="Goldberg J."/>
            <person name="Griggs A."/>
            <person name="Gujja S."/>
            <person name="Hansen M."/>
            <person name="Heiman D."/>
            <person name="Howarth C."/>
            <person name="Larimer J."/>
            <person name="Lui A."/>
            <person name="MacDonald P.J.P."/>
            <person name="McCowen C."/>
            <person name="Montmayeur A."/>
            <person name="Murphy C."/>
            <person name="Neiman D."/>
            <person name="Pearson M."/>
            <person name="Priest M."/>
            <person name="Roberts A."/>
            <person name="Saif S."/>
            <person name="Shea T."/>
            <person name="Sisk P."/>
            <person name="Stolte C."/>
            <person name="Sykes S."/>
            <person name="Wortman J."/>
            <person name="Nusbaum C."/>
            <person name="Birren B."/>
        </authorList>
    </citation>
    <scope>NUCLEOTIDE SEQUENCE</scope>
    <source>
        <strain evidence="7">ERTm3</strain>
    </source>
</reference>
<dbReference type="AlphaFoldDB" id="I3EE44"/>
<proteinExistence type="predicted"/>
<dbReference type="OrthoDB" id="446759at2759"/>
<dbReference type="Gene3D" id="3.40.50.1010">
    <property type="entry name" value="5'-nuclease"/>
    <property type="match status" value="1"/>
</dbReference>
<dbReference type="Proteomes" id="UP000002872">
    <property type="component" value="Unassembled WGS sequence"/>
</dbReference>
<dbReference type="GO" id="GO:0004521">
    <property type="term" value="F:RNA endonuclease activity"/>
    <property type="evidence" value="ECO:0007669"/>
    <property type="project" value="TreeGrafter"/>
</dbReference>
<dbReference type="SUPFAM" id="SSF144206">
    <property type="entry name" value="NOB1 zinc finger-like"/>
    <property type="match status" value="1"/>
</dbReference>
<dbReference type="InterPro" id="IPR014881">
    <property type="entry name" value="NOB1_Zn-bd"/>
</dbReference>
<dbReference type="Gene3D" id="6.20.210.10">
    <property type="entry name" value="Nin one binding (NOB1), Zn-ribbon-like"/>
    <property type="match status" value="1"/>
</dbReference>
<protein>
    <submittedName>
        <fullName evidence="7">Uncharacterized protein</fullName>
    </submittedName>
</protein>
<gene>
    <name evidence="7" type="ORF">NEQG_02372</name>
</gene>
<dbReference type="InterPro" id="IPR033411">
    <property type="entry name" value="Ribonuclease_PIN"/>
</dbReference>
<keyword evidence="8" id="KW-1185">Reference proteome</keyword>
<dbReference type="EMBL" id="GL870882">
    <property type="protein sequence ID" value="EIJ87491.1"/>
    <property type="molecule type" value="Genomic_DNA"/>
</dbReference>
<evidence type="ECO:0000313" key="8">
    <source>
        <dbReference type="Proteomes" id="UP000002872"/>
    </source>
</evidence>
<sequence>MPTVLVIDASAVISSELSEMEYSKGYIPQAVADELKCQKSNELFSLHTCKIEIRNPSEKYIKIAQEKAAELGYSCLSDQDIQLAALSLELSAEYNSLFSSWMNTENIDSTTEVVTVTRDMTLKNLIATLGLQLHDTFLQSDKKYLQRCYTCARIYKTEEKIDFCKSCGYATISKVSYTEKNGKIELFLSKNYTHKERKIYTRRGKEIKSEDQKAYTDYRMHQRKDNRMDKKQIENSMDPNGWNCL</sequence>
<accession>I3EE44</accession>
<keyword evidence="3" id="KW-0378">Hydrolase</keyword>
<evidence type="ECO:0000313" key="7">
    <source>
        <dbReference type="EMBL" id="EIJ87491.1"/>
    </source>
</evidence>
<dbReference type="GO" id="GO:0030688">
    <property type="term" value="C:preribosome, small subunit precursor"/>
    <property type="evidence" value="ECO:0007669"/>
    <property type="project" value="TreeGrafter"/>
</dbReference>
<feature type="domain" description="Nin one binding (NOB1) Zn-ribbon-like" evidence="5">
    <location>
        <begin position="142"/>
        <end position="197"/>
    </location>
</feature>
<evidence type="ECO:0000256" key="1">
    <source>
        <dbReference type="ARBA" id="ARBA00022722"/>
    </source>
</evidence>
<evidence type="ECO:0000259" key="6">
    <source>
        <dbReference type="Pfam" id="PF17146"/>
    </source>
</evidence>
<name>I3EE44_NEMP3</name>
<dbReference type="InParanoid" id="I3EE44"/>
<feature type="domain" description="Ribonuclease PIN" evidence="6">
    <location>
        <begin position="5"/>
        <end position="90"/>
    </location>
</feature>
<keyword evidence="2" id="KW-0479">Metal-binding</keyword>
<feature type="compositionally biased region" description="Basic and acidic residues" evidence="4">
    <location>
        <begin position="224"/>
        <end position="233"/>
    </location>
</feature>
<dbReference type="GO" id="GO:0046872">
    <property type="term" value="F:metal ion binding"/>
    <property type="evidence" value="ECO:0007669"/>
    <property type="project" value="UniProtKB-KW"/>
</dbReference>
<dbReference type="OMA" id="LDFCKKC"/>
<dbReference type="VEuPathDB" id="MicrosporidiaDB:NEQG_02372"/>
<dbReference type="GO" id="GO:0030490">
    <property type="term" value="P:maturation of SSU-rRNA"/>
    <property type="evidence" value="ECO:0007669"/>
    <property type="project" value="TreeGrafter"/>
</dbReference>
<dbReference type="PANTHER" id="PTHR12814">
    <property type="entry name" value="RNA-BINDING PROTEIN NOB1"/>
    <property type="match status" value="1"/>
</dbReference>
<dbReference type="PANTHER" id="PTHR12814:SF2">
    <property type="entry name" value="RNA-BINDING PROTEIN NOB1"/>
    <property type="match status" value="1"/>
</dbReference>
<evidence type="ECO:0000259" key="5">
    <source>
        <dbReference type="Pfam" id="PF08772"/>
    </source>
</evidence>
<dbReference type="InterPro" id="IPR036283">
    <property type="entry name" value="NOB1_Zf-like_sf"/>
</dbReference>
<dbReference type="InterPro" id="IPR039907">
    <property type="entry name" value="NOB1"/>
</dbReference>
<dbReference type="HOGENOM" id="CLU_106416_0_0_1"/>
<organism evidence="7 8">
    <name type="scientific">Nematocida parisii (strain ERTm3)</name>
    <name type="common">Nematode killer fungus</name>
    <dbReference type="NCBI Taxonomy" id="935791"/>
    <lineage>
        <taxon>Eukaryota</taxon>
        <taxon>Fungi</taxon>
        <taxon>Fungi incertae sedis</taxon>
        <taxon>Microsporidia</taxon>
        <taxon>Nematocida</taxon>
    </lineage>
</organism>
<evidence type="ECO:0000256" key="3">
    <source>
        <dbReference type="ARBA" id="ARBA00022801"/>
    </source>
</evidence>
<dbReference type="Pfam" id="PF17146">
    <property type="entry name" value="PIN_6"/>
    <property type="match status" value="1"/>
</dbReference>
<dbReference type="GO" id="GO:0016787">
    <property type="term" value="F:hydrolase activity"/>
    <property type="evidence" value="ECO:0007669"/>
    <property type="project" value="UniProtKB-KW"/>
</dbReference>